<dbReference type="PANTHER" id="PTHR11085">
    <property type="entry name" value="NAD-DEPENDENT PROTEIN DEACYLASE SIRTUIN-5, MITOCHONDRIAL-RELATED"/>
    <property type="match status" value="1"/>
</dbReference>
<dbReference type="Gene3D" id="3.40.50.1220">
    <property type="entry name" value="TPP-binding domain"/>
    <property type="match status" value="1"/>
</dbReference>
<feature type="binding site" evidence="6">
    <location>
        <position position="169"/>
    </location>
    <ligand>
        <name>Zn(2+)</name>
        <dbReference type="ChEBI" id="CHEBI:29105"/>
    </ligand>
</feature>
<dbReference type="STRING" id="905079.L1IFY7"/>
<dbReference type="Proteomes" id="UP000011087">
    <property type="component" value="Unassembled WGS sequence"/>
</dbReference>
<feature type="region of interest" description="Disordered" evidence="7">
    <location>
        <begin position="1"/>
        <end position="25"/>
    </location>
</feature>
<dbReference type="InterPro" id="IPR026590">
    <property type="entry name" value="Ssirtuin_cat_dom"/>
</dbReference>
<feature type="binding site" evidence="6">
    <location>
        <position position="193"/>
    </location>
    <ligand>
        <name>Zn(2+)</name>
        <dbReference type="ChEBI" id="CHEBI:29105"/>
    </ligand>
</feature>
<reference evidence="11" key="2">
    <citation type="submission" date="2012-11" db="EMBL/GenBank/DDBJ databases">
        <authorList>
            <person name="Kuo A."/>
            <person name="Curtis B.A."/>
            <person name="Tanifuji G."/>
            <person name="Burki F."/>
            <person name="Gruber A."/>
            <person name="Irimia M."/>
            <person name="Maruyama S."/>
            <person name="Arias M.C."/>
            <person name="Ball S.G."/>
            <person name="Gile G.H."/>
            <person name="Hirakawa Y."/>
            <person name="Hopkins J.F."/>
            <person name="Rensing S.A."/>
            <person name="Schmutz J."/>
            <person name="Symeonidi A."/>
            <person name="Elias M."/>
            <person name="Eveleigh R.J."/>
            <person name="Herman E.K."/>
            <person name="Klute M.J."/>
            <person name="Nakayama T."/>
            <person name="Obornik M."/>
            <person name="Reyes-Prieto A."/>
            <person name="Armbrust E.V."/>
            <person name="Aves S.J."/>
            <person name="Beiko R.G."/>
            <person name="Coutinho P."/>
            <person name="Dacks J.B."/>
            <person name="Durnford D.G."/>
            <person name="Fast N.M."/>
            <person name="Green B.R."/>
            <person name="Grisdale C."/>
            <person name="Hempe F."/>
            <person name="Henrissat B."/>
            <person name="Hoppner M.P."/>
            <person name="Ishida K.-I."/>
            <person name="Kim E."/>
            <person name="Koreny L."/>
            <person name="Kroth P.G."/>
            <person name="Liu Y."/>
            <person name="Malik S.-B."/>
            <person name="Maier U.G."/>
            <person name="McRose D."/>
            <person name="Mock T."/>
            <person name="Neilson J.A."/>
            <person name="Onodera N.T."/>
            <person name="Poole A.M."/>
            <person name="Pritham E.J."/>
            <person name="Richards T.A."/>
            <person name="Rocap G."/>
            <person name="Roy S.W."/>
            <person name="Sarai C."/>
            <person name="Schaack S."/>
            <person name="Shirato S."/>
            <person name="Slamovits C.H."/>
            <person name="Spencer D.F."/>
            <person name="Suzuki S."/>
            <person name="Worden A.Z."/>
            <person name="Zauner S."/>
            <person name="Barry K."/>
            <person name="Bell C."/>
            <person name="Bharti A.K."/>
            <person name="Crow J.A."/>
            <person name="Grimwood J."/>
            <person name="Kramer R."/>
            <person name="Lindquist E."/>
            <person name="Lucas S."/>
            <person name="Salamov A."/>
            <person name="McFadden G.I."/>
            <person name="Lane C.E."/>
            <person name="Keeling P.J."/>
            <person name="Gray M.W."/>
            <person name="Grigoriev I.V."/>
            <person name="Archibald J.M."/>
        </authorList>
    </citation>
    <scope>NUCLEOTIDE SEQUENCE</scope>
    <source>
        <strain evidence="11">CCMP2712</strain>
    </source>
</reference>
<keyword evidence="3 6" id="KW-0479">Metal-binding</keyword>
<dbReference type="OrthoDB" id="424302at2759"/>
<evidence type="ECO:0000259" key="8">
    <source>
        <dbReference type="PROSITE" id="PS50305"/>
    </source>
</evidence>
<dbReference type="InterPro" id="IPR029035">
    <property type="entry name" value="DHS-like_NAD/FAD-binding_dom"/>
</dbReference>
<dbReference type="OMA" id="YCQVPDC"/>
<feature type="non-terminal residue" evidence="9">
    <location>
        <position position="283"/>
    </location>
</feature>
<evidence type="ECO:0000313" key="10">
    <source>
        <dbReference type="EnsemblProtists" id="EKX34745"/>
    </source>
</evidence>
<dbReference type="EMBL" id="JH993103">
    <property type="protein sequence ID" value="EKX34745.1"/>
    <property type="molecule type" value="Genomic_DNA"/>
</dbReference>
<dbReference type="PANTHER" id="PTHR11085:SF9">
    <property type="entry name" value="NAD-DEPENDENT PROTEIN DEACETYLASE SIRTUIN-1"/>
    <property type="match status" value="1"/>
</dbReference>
<reference evidence="10" key="3">
    <citation type="submission" date="2015-06" db="UniProtKB">
        <authorList>
            <consortium name="EnsemblProtists"/>
        </authorList>
    </citation>
    <scope>IDENTIFICATION</scope>
</reference>
<feature type="binding site" evidence="6">
    <location>
        <position position="211"/>
    </location>
    <ligand>
        <name>Zn(2+)</name>
        <dbReference type="ChEBI" id="CHEBI:29105"/>
    </ligand>
</feature>
<dbReference type="KEGG" id="gtt:GUITHDRAFT_80288"/>
<feature type="domain" description="Deacetylase sirtuin-type" evidence="8">
    <location>
        <begin position="35"/>
        <end position="283"/>
    </location>
</feature>
<dbReference type="SUPFAM" id="SSF52467">
    <property type="entry name" value="DHS-like NAD/FAD-binding domain"/>
    <property type="match status" value="1"/>
</dbReference>
<dbReference type="Gene3D" id="3.30.1600.10">
    <property type="entry name" value="SIR2/SIRT2 'Small Domain"/>
    <property type="match status" value="1"/>
</dbReference>
<keyword evidence="2" id="KW-0808">Transferase</keyword>
<keyword evidence="11" id="KW-1185">Reference proteome</keyword>
<reference evidence="9 11" key="1">
    <citation type="journal article" date="2012" name="Nature">
        <title>Algal genomes reveal evolutionary mosaicism and the fate of nucleomorphs.</title>
        <authorList>
            <consortium name="DOE Joint Genome Institute"/>
            <person name="Curtis B.A."/>
            <person name="Tanifuji G."/>
            <person name="Burki F."/>
            <person name="Gruber A."/>
            <person name="Irimia M."/>
            <person name="Maruyama S."/>
            <person name="Arias M.C."/>
            <person name="Ball S.G."/>
            <person name="Gile G.H."/>
            <person name="Hirakawa Y."/>
            <person name="Hopkins J.F."/>
            <person name="Kuo A."/>
            <person name="Rensing S.A."/>
            <person name="Schmutz J."/>
            <person name="Symeonidi A."/>
            <person name="Elias M."/>
            <person name="Eveleigh R.J."/>
            <person name="Herman E.K."/>
            <person name="Klute M.J."/>
            <person name="Nakayama T."/>
            <person name="Obornik M."/>
            <person name="Reyes-Prieto A."/>
            <person name="Armbrust E.V."/>
            <person name="Aves S.J."/>
            <person name="Beiko R.G."/>
            <person name="Coutinho P."/>
            <person name="Dacks J.B."/>
            <person name="Durnford D.G."/>
            <person name="Fast N.M."/>
            <person name="Green B.R."/>
            <person name="Grisdale C.J."/>
            <person name="Hempel F."/>
            <person name="Henrissat B."/>
            <person name="Hoppner M.P."/>
            <person name="Ishida K."/>
            <person name="Kim E."/>
            <person name="Koreny L."/>
            <person name="Kroth P.G."/>
            <person name="Liu Y."/>
            <person name="Malik S.B."/>
            <person name="Maier U.G."/>
            <person name="McRose D."/>
            <person name="Mock T."/>
            <person name="Neilson J.A."/>
            <person name="Onodera N.T."/>
            <person name="Poole A.M."/>
            <person name="Pritham E.J."/>
            <person name="Richards T.A."/>
            <person name="Rocap G."/>
            <person name="Roy S.W."/>
            <person name="Sarai C."/>
            <person name="Schaack S."/>
            <person name="Shirato S."/>
            <person name="Slamovits C.H."/>
            <person name="Spencer D.F."/>
            <person name="Suzuki S."/>
            <person name="Worden A.Z."/>
            <person name="Zauner S."/>
            <person name="Barry K."/>
            <person name="Bell C."/>
            <person name="Bharti A.K."/>
            <person name="Crow J.A."/>
            <person name="Grimwood J."/>
            <person name="Kramer R."/>
            <person name="Lindquist E."/>
            <person name="Lucas S."/>
            <person name="Salamov A."/>
            <person name="McFadden G.I."/>
            <person name="Lane C.E."/>
            <person name="Keeling P.J."/>
            <person name="Gray M.W."/>
            <person name="Grigoriev I.V."/>
            <person name="Archibald J.M."/>
        </authorList>
    </citation>
    <scope>NUCLEOTIDE SEQUENCE</scope>
    <source>
        <strain evidence="9 11">CCMP2712</strain>
    </source>
</reference>
<dbReference type="GeneID" id="17291524"/>
<evidence type="ECO:0000256" key="5">
    <source>
        <dbReference type="ARBA" id="ARBA00023027"/>
    </source>
</evidence>
<evidence type="ECO:0000313" key="9">
    <source>
        <dbReference type="EMBL" id="EKX34745.1"/>
    </source>
</evidence>
<keyword evidence="4 6" id="KW-0862">Zinc</keyword>
<evidence type="ECO:0000256" key="7">
    <source>
        <dbReference type="SAM" id="MobiDB-lite"/>
    </source>
</evidence>
<feature type="compositionally biased region" description="Polar residues" evidence="7">
    <location>
        <begin position="8"/>
        <end position="22"/>
    </location>
</feature>
<dbReference type="GO" id="GO:0046872">
    <property type="term" value="F:metal ion binding"/>
    <property type="evidence" value="ECO:0007669"/>
    <property type="project" value="UniProtKB-KW"/>
</dbReference>
<evidence type="ECO:0000256" key="6">
    <source>
        <dbReference type="PROSITE-ProRule" id="PRU00236"/>
    </source>
</evidence>
<dbReference type="EnsemblProtists" id="EKX34745">
    <property type="protein sequence ID" value="EKX34745"/>
    <property type="gene ID" value="GUITHDRAFT_80288"/>
</dbReference>
<dbReference type="PaxDb" id="55529-EKX34745"/>
<dbReference type="eggNOG" id="KOG2684">
    <property type="taxonomic scope" value="Eukaryota"/>
</dbReference>
<evidence type="ECO:0000256" key="2">
    <source>
        <dbReference type="ARBA" id="ARBA00022679"/>
    </source>
</evidence>
<feature type="binding site" evidence="6">
    <location>
        <position position="172"/>
    </location>
    <ligand>
        <name>Zn(2+)</name>
        <dbReference type="ChEBI" id="CHEBI:29105"/>
    </ligand>
</feature>
<evidence type="ECO:0000313" key="11">
    <source>
        <dbReference type="Proteomes" id="UP000011087"/>
    </source>
</evidence>
<evidence type="ECO:0000256" key="1">
    <source>
        <dbReference type="ARBA" id="ARBA00001947"/>
    </source>
</evidence>
<sequence length="283" mass="31628">MDRISDQDVLNDSTEQVSNDDIQNGGRARQFTTKTLELPCNLDEVVKTIQSAKNILVVTGAGISASCGIPTFRGDGQFYSTVAREFNLPYQHAVMDINYFKEDPRPFYKVAQRIYPDNHKASLSHLFIKKLEEAGTLLRDYTQNIDTMERSAGIERVVYCHGSFAKAKCTRCGVEIDGREIKSEILAGEVPRCRRSQQTFNVCELTCMLQCGGVIKPCITFFNEPLPEEFHETFQSDARRADLLIVMGTSLSVAPVSYIPMILRNIPSIFINVDAVPGSEVKA</sequence>
<dbReference type="InterPro" id="IPR050134">
    <property type="entry name" value="NAD-dep_sirtuin_deacylases"/>
</dbReference>
<dbReference type="GO" id="GO:0005634">
    <property type="term" value="C:nucleus"/>
    <property type="evidence" value="ECO:0007669"/>
    <property type="project" value="TreeGrafter"/>
</dbReference>
<dbReference type="PROSITE" id="PS50305">
    <property type="entry name" value="SIRTUIN"/>
    <property type="match status" value="1"/>
</dbReference>
<evidence type="ECO:0000256" key="4">
    <source>
        <dbReference type="ARBA" id="ARBA00022833"/>
    </source>
</evidence>
<organism evidence="9">
    <name type="scientific">Guillardia theta (strain CCMP2712)</name>
    <name type="common">Cryptophyte</name>
    <dbReference type="NCBI Taxonomy" id="905079"/>
    <lineage>
        <taxon>Eukaryota</taxon>
        <taxon>Cryptophyceae</taxon>
        <taxon>Pyrenomonadales</taxon>
        <taxon>Geminigeraceae</taxon>
        <taxon>Guillardia</taxon>
    </lineage>
</organism>
<dbReference type="AlphaFoldDB" id="L1IFY7"/>
<dbReference type="RefSeq" id="XP_005821725.1">
    <property type="nucleotide sequence ID" value="XM_005821668.1"/>
</dbReference>
<keyword evidence="5" id="KW-0520">NAD</keyword>
<gene>
    <name evidence="9" type="ORF">GUITHDRAFT_80288</name>
</gene>
<accession>L1IFY7</accession>
<evidence type="ECO:0000256" key="3">
    <source>
        <dbReference type="ARBA" id="ARBA00022723"/>
    </source>
</evidence>
<proteinExistence type="predicted"/>
<comment type="cofactor">
    <cofactor evidence="1">
        <name>Zn(2+)</name>
        <dbReference type="ChEBI" id="CHEBI:29105"/>
    </cofactor>
</comment>
<protein>
    <recommendedName>
        <fullName evidence="8">Deacetylase sirtuin-type domain-containing protein</fullName>
    </recommendedName>
</protein>
<dbReference type="GO" id="GO:0017136">
    <property type="term" value="F:histone deacetylase activity, NAD-dependent"/>
    <property type="evidence" value="ECO:0007669"/>
    <property type="project" value="TreeGrafter"/>
</dbReference>
<dbReference type="InterPro" id="IPR003000">
    <property type="entry name" value="Sirtuin"/>
</dbReference>
<name>L1IFY7_GUITC</name>
<dbReference type="GO" id="GO:0070403">
    <property type="term" value="F:NAD+ binding"/>
    <property type="evidence" value="ECO:0007669"/>
    <property type="project" value="InterPro"/>
</dbReference>
<feature type="active site" description="Proton acceptor" evidence="6">
    <location>
        <position position="161"/>
    </location>
</feature>
<dbReference type="HOGENOM" id="CLU_023643_3_0_1"/>
<dbReference type="InterPro" id="IPR026591">
    <property type="entry name" value="Sirtuin_cat_small_dom_sf"/>
</dbReference>
<dbReference type="Pfam" id="PF02146">
    <property type="entry name" value="SIR2"/>
    <property type="match status" value="1"/>
</dbReference>